<dbReference type="AlphaFoldDB" id="A0A9N9EJ40"/>
<protein>
    <submittedName>
        <fullName evidence="1">21416_t:CDS:1</fullName>
    </submittedName>
</protein>
<organism evidence="1 2">
    <name type="scientific">Cetraspora pellucida</name>
    <dbReference type="NCBI Taxonomy" id="1433469"/>
    <lineage>
        <taxon>Eukaryota</taxon>
        <taxon>Fungi</taxon>
        <taxon>Fungi incertae sedis</taxon>
        <taxon>Mucoromycota</taxon>
        <taxon>Glomeromycotina</taxon>
        <taxon>Glomeromycetes</taxon>
        <taxon>Diversisporales</taxon>
        <taxon>Gigasporaceae</taxon>
        <taxon>Cetraspora</taxon>
    </lineage>
</organism>
<name>A0A9N9EJ40_9GLOM</name>
<dbReference type="Proteomes" id="UP000789759">
    <property type="component" value="Unassembled WGS sequence"/>
</dbReference>
<gene>
    <name evidence="1" type="ORF">CPELLU_LOCUS10526</name>
</gene>
<accession>A0A9N9EJ40</accession>
<evidence type="ECO:0000313" key="2">
    <source>
        <dbReference type="Proteomes" id="UP000789759"/>
    </source>
</evidence>
<proteinExistence type="predicted"/>
<reference evidence="1" key="1">
    <citation type="submission" date="2021-06" db="EMBL/GenBank/DDBJ databases">
        <authorList>
            <person name="Kallberg Y."/>
            <person name="Tangrot J."/>
            <person name="Rosling A."/>
        </authorList>
    </citation>
    <scope>NUCLEOTIDE SEQUENCE</scope>
    <source>
        <strain evidence="1">FL966</strain>
    </source>
</reference>
<sequence>KHIVLNLNSKLLIPSKIPTKKVQLCSQNQETTISQNQQIPAP</sequence>
<comment type="caution">
    <text evidence="1">The sequence shown here is derived from an EMBL/GenBank/DDBJ whole genome shotgun (WGS) entry which is preliminary data.</text>
</comment>
<keyword evidence="2" id="KW-1185">Reference proteome</keyword>
<feature type="non-terminal residue" evidence="1">
    <location>
        <position position="1"/>
    </location>
</feature>
<dbReference type="EMBL" id="CAJVQA010008722">
    <property type="protein sequence ID" value="CAG8676076.1"/>
    <property type="molecule type" value="Genomic_DNA"/>
</dbReference>
<evidence type="ECO:0000313" key="1">
    <source>
        <dbReference type="EMBL" id="CAG8676076.1"/>
    </source>
</evidence>